<organism evidence="2 3">
    <name type="scientific">Bacillus gobiensis</name>
    <dbReference type="NCBI Taxonomy" id="1441095"/>
    <lineage>
        <taxon>Bacteria</taxon>
        <taxon>Bacillati</taxon>
        <taxon>Bacillota</taxon>
        <taxon>Bacilli</taxon>
        <taxon>Bacillales</taxon>
        <taxon>Bacillaceae</taxon>
        <taxon>Bacillus</taxon>
    </lineage>
</organism>
<dbReference type="Pfam" id="PF08378">
    <property type="entry name" value="NERD"/>
    <property type="match status" value="1"/>
</dbReference>
<proteinExistence type="predicted"/>
<dbReference type="RefSeq" id="WP_053602376.1">
    <property type="nucleotide sequence ID" value="NZ_CP012600.1"/>
</dbReference>
<protein>
    <submittedName>
        <fullName evidence="2">Nuclease</fullName>
    </submittedName>
</protein>
<evidence type="ECO:0000313" key="2">
    <source>
        <dbReference type="EMBL" id="ALC80636.1"/>
    </source>
</evidence>
<dbReference type="STRING" id="1441095.AM592_02835"/>
<keyword evidence="3" id="KW-1185">Reference proteome</keyword>
<sequence>MPYKSRIESAELLTLKSLNTRMNLPNKDKQHYFNLKKGYEGELIFDSLTEKLKCECIILNDLLLKVNNSMFQIDSLIIISETIYFFELKNYEGDYYYQSDRLYKENKTEIINPLIQLSRSEALLRQLLQNLEFNLRVDASVVFINPKFTLYQTPLDNPFIFPTQVKRYLQKLNTTPTKLNGKHKVLADKLISMHIEDSPFKHVKSYEYDELQKGITCEKCNSFSIYVEGRKCACKECGHEELVAVAVMRSVNEFKLLFPNLKITTNVIHEWCKVVKSKKRIRRILEKNFKIVGVHQWSFYE</sequence>
<dbReference type="PROSITE" id="PS50965">
    <property type="entry name" value="NERD"/>
    <property type="match status" value="1"/>
</dbReference>
<evidence type="ECO:0000259" key="1">
    <source>
        <dbReference type="PROSITE" id="PS50965"/>
    </source>
</evidence>
<accession>A0A0M3R915</accession>
<reference evidence="3" key="1">
    <citation type="submission" date="2015-08" db="EMBL/GenBank/DDBJ databases">
        <title>Genome sequencing project for genomic taxonomy and phylogenomics of Bacillus-like bacteria.</title>
        <authorList>
            <person name="Liu B."/>
            <person name="Wang J."/>
            <person name="Zhu Y."/>
            <person name="Liu G."/>
            <person name="Chen Q."/>
            <person name="Chen Z."/>
            <person name="Lan J."/>
            <person name="Che J."/>
            <person name="Ge C."/>
            <person name="Shi H."/>
            <person name="Pan Z."/>
            <person name="Liu X."/>
        </authorList>
    </citation>
    <scope>NUCLEOTIDE SEQUENCE [LARGE SCALE GENOMIC DNA]</scope>
    <source>
        <strain evidence="3">FJAT-4402</strain>
    </source>
</reference>
<dbReference type="OrthoDB" id="2164794at2"/>
<reference evidence="2 3" key="2">
    <citation type="journal article" date="2016" name="Int. J. Syst. Evol. Microbiol.">
        <title>Bacillus gobiensis sp. nov., isolated from a soil sample.</title>
        <authorList>
            <person name="Liu B."/>
            <person name="Liu G.H."/>
            <person name="Cetin S."/>
            <person name="Schumann P."/>
            <person name="Pan Z.Z."/>
            <person name="Chen Q.Q."/>
        </authorList>
    </citation>
    <scope>NUCLEOTIDE SEQUENCE [LARGE SCALE GENOMIC DNA]</scope>
    <source>
        <strain evidence="2 3">FJAT-4402</strain>
    </source>
</reference>
<dbReference type="Proteomes" id="UP000067625">
    <property type="component" value="Chromosome"/>
</dbReference>
<feature type="domain" description="NERD" evidence="1">
    <location>
        <begin position="37"/>
        <end position="147"/>
    </location>
</feature>
<name>A0A0M3R915_9BACI</name>
<evidence type="ECO:0000313" key="3">
    <source>
        <dbReference type="Proteomes" id="UP000067625"/>
    </source>
</evidence>
<dbReference type="InterPro" id="IPR011528">
    <property type="entry name" value="NERD"/>
</dbReference>
<dbReference type="EMBL" id="CP012600">
    <property type="protein sequence ID" value="ALC80636.1"/>
    <property type="molecule type" value="Genomic_DNA"/>
</dbReference>
<gene>
    <name evidence="2" type="ORF">AM592_02835</name>
</gene>
<dbReference type="AlphaFoldDB" id="A0A0M3R915"/>
<dbReference type="PATRIC" id="fig|1441095.3.peg.619"/>